<gene>
    <name evidence="2" type="ORF">S01H4_38898</name>
</gene>
<dbReference type="AlphaFoldDB" id="X1DFB0"/>
<evidence type="ECO:0000256" key="1">
    <source>
        <dbReference type="SAM" id="Phobius"/>
    </source>
</evidence>
<dbReference type="EMBL" id="BART01021017">
    <property type="protein sequence ID" value="GAG95111.1"/>
    <property type="molecule type" value="Genomic_DNA"/>
</dbReference>
<keyword evidence="1" id="KW-0812">Transmembrane</keyword>
<reference evidence="2" key="1">
    <citation type="journal article" date="2014" name="Front. Microbiol.">
        <title>High frequency of phylogenetically diverse reductive dehalogenase-homologous genes in deep subseafloor sedimentary metagenomes.</title>
        <authorList>
            <person name="Kawai M."/>
            <person name="Futagami T."/>
            <person name="Toyoda A."/>
            <person name="Takaki Y."/>
            <person name="Nishi S."/>
            <person name="Hori S."/>
            <person name="Arai W."/>
            <person name="Tsubouchi T."/>
            <person name="Morono Y."/>
            <person name="Uchiyama I."/>
            <person name="Ito T."/>
            <person name="Fujiyama A."/>
            <person name="Inagaki F."/>
            <person name="Takami H."/>
        </authorList>
    </citation>
    <scope>NUCLEOTIDE SEQUENCE</scope>
    <source>
        <strain evidence="2">Expedition CK06-06</strain>
    </source>
</reference>
<keyword evidence="1" id="KW-0472">Membrane</keyword>
<sequence>MGNLGSGFNDFTKLLISFFIIMMIVGTITFVSGQTSPLAILGDDIIYYLEISTDNNFVTVDYANTTITETDLSGRTEDNVSLADGDYYWRVLAYDIEGNSSWSDVFAFNLSNPFVPSTPQIYPSATDHNFSFNGICENSSDIDS</sequence>
<feature type="non-terminal residue" evidence="2">
    <location>
        <position position="144"/>
    </location>
</feature>
<keyword evidence="1" id="KW-1133">Transmembrane helix</keyword>
<feature type="transmembrane region" description="Helical" evidence="1">
    <location>
        <begin position="12"/>
        <end position="31"/>
    </location>
</feature>
<dbReference type="Gene3D" id="2.60.40.10">
    <property type="entry name" value="Immunoglobulins"/>
    <property type="match status" value="1"/>
</dbReference>
<organism evidence="2">
    <name type="scientific">marine sediment metagenome</name>
    <dbReference type="NCBI Taxonomy" id="412755"/>
    <lineage>
        <taxon>unclassified sequences</taxon>
        <taxon>metagenomes</taxon>
        <taxon>ecological metagenomes</taxon>
    </lineage>
</organism>
<protein>
    <recommendedName>
        <fullName evidence="3">Bacterial Ig-like domain-containing protein</fullName>
    </recommendedName>
</protein>
<evidence type="ECO:0008006" key="3">
    <source>
        <dbReference type="Google" id="ProtNLM"/>
    </source>
</evidence>
<proteinExistence type="predicted"/>
<dbReference type="InterPro" id="IPR013783">
    <property type="entry name" value="Ig-like_fold"/>
</dbReference>
<comment type="caution">
    <text evidence="2">The sequence shown here is derived from an EMBL/GenBank/DDBJ whole genome shotgun (WGS) entry which is preliminary data.</text>
</comment>
<evidence type="ECO:0000313" key="2">
    <source>
        <dbReference type="EMBL" id="GAG95111.1"/>
    </source>
</evidence>
<accession>X1DFB0</accession>
<name>X1DFB0_9ZZZZ</name>